<name>A0A482XZI3_9EURY</name>
<dbReference type="Proteomes" id="UP000292704">
    <property type="component" value="Unassembled WGS sequence"/>
</dbReference>
<feature type="region of interest" description="Disordered" evidence="1">
    <location>
        <begin position="45"/>
        <end position="78"/>
    </location>
</feature>
<accession>A0A482XZI3</accession>
<dbReference type="AlphaFoldDB" id="A0A482XZI3"/>
<protein>
    <submittedName>
        <fullName evidence="2">Uncharacterized protein</fullName>
    </submittedName>
</protein>
<comment type="caution">
    <text evidence="2">The sequence shown here is derived from an EMBL/GenBank/DDBJ whole genome shotgun (WGS) entry which is preliminary data.</text>
</comment>
<evidence type="ECO:0000313" key="2">
    <source>
        <dbReference type="EMBL" id="RZH67990.1"/>
    </source>
</evidence>
<proteinExistence type="predicted"/>
<organism evidence="2 3">
    <name type="scientific">Natrinema altunense</name>
    <dbReference type="NCBI Taxonomy" id="222984"/>
    <lineage>
        <taxon>Archaea</taxon>
        <taxon>Methanobacteriati</taxon>
        <taxon>Methanobacteriota</taxon>
        <taxon>Stenosarchaea group</taxon>
        <taxon>Halobacteria</taxon>
        <taxon>Halobacteriales</taxon>
        <taxon>Natrialbaceae</taxon>
        <taxon>Natrinema</taxon>
    </lineage>
</organism>
<gene>
    <name evidence="2" type="ORF">ELS17_00520</name>
</gene>
<sequence>MSEGEQSDDTLRLHVSVGDVTVEVEGTVDEAETWFEALREDYLTNIDSNEGQPSNSSSATNSDGSGSQVKTDGSQKKSRTLAEFYQMVEDISKRDTALLTGWYLENQEGLSTFTKDDLRQKAKSAKLTLGKNVSRDLSNQIADGNLAEDGDQDGDQAYYVTLTGEEYIEEELLGY</sequence>
<dbReference type="RefSeq" id="WP_130169104.1">
    <property type="nucleotide sequence ID" value="NZ_SHMR01000001.1"/>
</dbReference>
<evidence type="ECO:0000256" key="1">
    <source>
        <dbReference type="SAM" id="MobiDB-lite"/>
    </source>
</evidence>
<feature type="compositionally biased region" description="Low complexity" evidence="1">
    <location>
        <begin position="54"/>
        <end position="67"/>
    </location>
</feature>
<evidence type="ECO:0000313" key="3">
    <source>
        <dbReference type="Proteomes" id="UP000292704"/>
    </source>
</evidence>
<reference evidence="2 3" key="1">
    <citation type="submission" date="2019-02" db="EMBL/GenBank/DDBJ databases">
        <title>Genome analysis provides insights into bioremediation potentialities and Haloocin production by Natrinema altunense strain 4.1R isolated from Chott Douz in Tunisian desert.</title>
        <authorList>
            <person name="Najjari A."/>
            <person name="Youssef N."/>
            <person name="Ben Dhia O."/>
            <person name="Ferjani R."/>
            <person name="El Hidri D."/>
            <person name="Ouzari H.I."/>
            <person name="Cherif A."/>
        </authorList>
    </citation>
    <scope>NUCLEOTIDE SEQUENCE [LARGE SCALE GENOMIC DNA]</scope>
    <source>
        <strain evidence="2 3">4.1R</strain>
    </source>
</reference>
<dbReference type="EMBL" id="SHMR01000001">
    <property type="protein sequence ID" value="RZH67990.1"/>
    <property type="molecule type" value="Genomic_DNA"/>
</dbReference>
<dbReference type="OrthoDB" id="177537at2157"/>